<dbReference type="AlphaFoldDB" id="A0A173WH72"/>
<keyword evidence="1" id="KW-1133">Transmembrane helix</keyword>
<feature type="transmembrane region" description="Helical" evidence="1">
    <location>
        <begin position="31"/>
        <end position="53"/>
    </location>
</feature>
<keyword evidence="1" id="KW-0472">Membrane</keyword>
<keyword evidence="3" id="KW-1185">Reference proteome</keyword>
<proteinExistence type="predicted"/>
<gene>
    <name evidence="2" type="ORF">ERS852385_00242</name>
</gene>
<name>A0A173WH72_9FIRM</name>
<accession>A0A173WH72</accession>
<dbReference type="STRING" id="187979.ERS852385_00242"/>
<organism evidence="2 3">
    <name type="scientific">Mitsuokella jalaludinii</name>
    <dbReference type="NCBI Taxonomy" id="187979"/>
    <lineage>
        <taxon>Bacteria</taxon>
        <taxon>Bacillati</taxon>
        <taxon>Bacillota</taxon>
        <taxon>Negativicutes</taxon>
        <taxon>Selenomonadales</taxon>
        <taxon>Selenomonadaceae</taxon>
        <taxon>Mitsuokella</taxon>
    </lineage>
</organism>
<dbReference type="OrthoDB" id="1669639at2"/>
<sequence>MDWAKGYMLITLVAFLCEYIRLRVDYHILEVVIMVAAIPFAIFAVCVLLYLVLSVLTDRVCDLIETSRAKNHGMRTDP</sequence>
<dbReference type="Proteomes" id="UP000095546">
    <property type="component" value="Unassembled WGS sequence"/>
</dbReference>
<evidence type="ECO:0000313" key="3">
    <source>
        <dbReference type="Proteomes" id="UP000095546"/>
    </source>
</evidence>
<protein>
    <submittedName>
        <fullName evidence="2">Uncharacterized protein</fullName>
    </submittedName>
</protein>
<evidence type="ECO:0000313" key="2">
    <source>
        <dbReference type="EMBL" id="CUN38390.1"/>
    </source>
</evidence>
<dbReference type="EMBL" id="CYYU01000001">
    <property type="protein sequence ID" value="CUN38390.1"/>
    <property type="molecule type" value="Genomic_DNA"/>
</dbReference>
<keyword evidence="1" id="KW-0812">Transmembrane</keyword>
<evidence type="ECO:0000256" key="1">
    <source>
        <dbReference type="SAM" id="Phobius"/>
    </source>
</evidence>
<reference evidence="2 3" key="1">
    <citation type="submission" date="2015-09" db="EMBL/GenBank/DDBJ databases">
        <authorList>
            <consortium name="Pathogen Informatics"/>
        </authorList>
    </citation>
    <scope>NUCLEOTIDE SEQUENCE [LARGE SCALE GENOMIC DNA]</scope>
    <source>
        <strain evidence="2 3">2789STDY5608828</strain>
    </source>
</reference>
<dbReference type="RefSeq" id="WP_055160022.1">
    <property type="nucleotide sequence ID" value="NZ_CABIWZ010000001.1"/>
</dbReference>